<dbReference type="Proteomes" id="UP000092024">
    <property type="component" value="Unassembled WGS sequence"/>
</dbReference>
<reference evidence="2 3" key="1">
    <citation type="submission" date="2016-05" db="EMBL/GenBank/DDBJ databases">
        <title>Paenibacillus oryzae. sp. nov., isolated from the rice root.</title>
        <authorList>
            <person name="Zhang J."/>
            <person name="Zhang X."/>
        </authorList>
    </citation>
    <scope>NUCLEOTIDE SEQUENCE [LARGE SCALE GENOMIC DNA]</scope>
    <source>
        <strain evidence="2 3">1DrF-4</strain>
    </source>
</reference>
<sequence length="170" mass="18610">MAESQVCPWCMTDIVWDEEIGPESHCPHCENKLSGYNSLSIGLDNDEERDEEEQNASYGQAADADGDWEDEGSLRGMGAGLAAEAGAQLVLEQQLEAPECPVCREYMLEAGEQQIGGEGFKATIPAALGHSILPVPITVNWYVCPSCYHVSSQLALSDRNELAKRLHREE</sequence>
<evidence type="ECO:0000313" key="2">
    <source>
        <dbReference type="EMBL" id="OBR62891.1"/>
    </source>
</evidence>
<protein>
    <submittedName>
        <fullName evidence="2">Uncharacterized protein</fullName>
    </submittedName>
</protein>
<evidence type="ECO:0000256" key="1">
    <source>
        <dbReference type="SAM" id="MobiDB-lite"/>
    </source>
</evidence>
<organism evidence="2 3">
    <name type="scientific">Paenibacillus oryzae</name>
    <dbReference type="NCBI Taxonomy" id="1844972"/>
    <lineage>
        <taxon>Bacteria</taxon>
        <taxon>Bacillati</taxon>
        <taxon>Bacillota</taxon>
        <taxon>Bacilli</taxon>
        <taxon>Bacillales</taxon>
        <taxon>Paenibacillaceae</taxon>
        <taxon>Paenibacillus</taxon>
    </lineage>
</organism>
<evidence type="ECO:0000313" key="3">
    <source>
        <dbReference type="Proteomes" id="UP000092024"/>
    </source>
</evidence>
<accession>A0A1A5YBB0</accession>
<gene>
    <name evidence="2" type="ORF">A7K91_09170</name>
</gene>
<dbReference type="OrthoDB" id="2665608at2"/>
<feature type="compositionally biased region" description="Acidic residues" evidence="1">
    <location>
        <begin position="44"/>
        <end position="54"/>
    </location>
</feature>
<dbReference type="AlphaFoldDB" id="A0A1A5YBB0"/>
<feature type="region of interest" description="Disordered" evidence="1">
    <location>
        <begin position="40"/>
        <end position="75"/>
    </location>
</feature>
<comment type="caution">
    <text evidence="2">The sequence shown here is derived from an EMBL/GenBank/DDBJ whole genome shotgun (WGS) entry which is preliminary data.</text>
</comment>
<dbReference type="RefSeq" id="WP_068686774.1">
    <property type="nucleotide sequence ID" value="NZ_LYPA01000076.1"/>
</dbReference>
<keyword evidence="3" id="KW-1185">Reference proteome</keyword>
<dbReference type="STRING" id="1844972.A7K91_09170"/>
<name>A0A1A5YBB0_9BACL</name>
<proteinExistence type="predicted"/>
<dbReference type="EMBL" id="LYPA01000076">
    <property type="protein sequence ID" value="OBR62891.1"/>
    <property type="molecule type" value="Genomic_DNA"/>
</dbReference>